<name>A0A9W8Z295_9PEZI</name>
<evidence type="ECO:0000313" key="8">
    <source>
        <dbReference type="EMBL" id="KAJ4397526.1"/>
    </source>
</evidence>
<comment type="cofactor">
    <cofactor evidence="1">
        <name>Fe(2+)</name>
        <dbReference type="ChEBI" id="CHEBI:29033"/>
    </cofactor>
</comment>
<dbReference type="PRINTS" id="PR00080">
    <property type="entry name" value="SDRFAMILY"/>
</dbReference>
<dbReference type="EMBL" id="JAPEVB010000001">
    <property type="protein sequence ID" value="KAJ4397526.1"/>
    <property type="molecule type" value="Genomic_DNA"/>
</dbReference>
<keyword evidence="4" id="KW-0223">Dioxygenase</keyword>
<keyword evidence="6" id="KW-0408">Iron</keyword>
<evidence type="ECO:0000256" key="6">
    <source>
        <dbReference type="ARBA" id="ARBA00023004"/>
    </source>
</evidence>
<organism evidence="8 9">
    <name type="scientific">Gnomoniopsis smithogilvyi</name>
    <dbReference type="NCBI Taxonomy" id="1191159"/>
    <lineage>
        <taxon>Eukaryota</taxon>
        <taxon>Fungi</taxon>
        <taxon>Dikarya</taxon>
        <taxon>Ascomycota</taxon>
        <taxon>Pezizomycotina</taxon>
        <taxon>Sordariomycetes</taxon>
        <taxon>Sordariomycetidae</taxon>
        <taxon>Diaporthales</taxon>
        <taxon>Gnomoniaceae</taxon>
        <taxon>Gnomoniopsis</taxon>
    </lineage>
</organism>
<dbReference type="InterPro" id="IPR036291">
    <property type="entry name" value="NAD(P)-bd_dom_sf"/>
</dbReference>
<evidence type="ECO:0000256" key="1">
    <source>
        <dbReference type="ARBA" id="ARBA00001954"/>
    </source>
</evidence>
<dbReference type="Gene3D" id="3.40.50.720">
    <property type="entry name" value="NAD(P)-binding Rossmann-like Domain"/>
    <property type="match status" value="1"/>
</dbReference>
<dbReference type="GO" id="GO:0046872">
    <property type="term" value="F:metal ion binding"/>
    <property type="evidence" value="ECO:0007669"/>
    <property type="project" value="UniProtKB-KW"/>
</dbReference>
<dbReference type="GO" id="GO:0005737">
    <property type="term" value="C:cytoplasm"/>
    <property type="evidence" value="ECO:0007669"/>
    <property type="project" value="TreeGrafter"/>
</dbReference>
<evidence type="ECO:0000256" key="5">
    <source>
        <dbReference type="ARBA" id="ARBA00023002"/>
    </source>
</evidence>
<dbReference type="Gene3D" id="3.60.130.10">
    <property type="entry name" value="Clavaminate synthase-like"/>
    <property type="match status" value="1"/>
</dbReference>
<evidence type="ECO:0000256" key="3">
    <source>
        <dbReference type="ARBA" id="ARBA00022723"/>
    </source>
</evidence>
<dbReference type="GO" id="GO:0016706">
    <property type="term" value="F:2-oxoglutarate-dependent dioxygenase activity"/>
    <property type="evidence" value="ECO:0007669"/>
    <property type="project" value="TreeGrafter"/>
</dbReference>
<comment type="caution">
    <text evidence="8">The sequence shown here is derived from an EMBL/GenBank/DDBJ whole genome shotgun (WGS) entry which is preliminary data.</text>
</comment>
<evidence type="ECO:0000256" key="2">
    <source>
        <dbReference type="ARBA" id="ARBA00005896"/>
    </source>
</evidence>
<evidence type="ECO:0000259" key="7">
    <source>
        <dbReference type="Pfam" id="PF02668"/>
    </source>
</evidence>
<evidence type="ECO:0000256" key="4">
    <source>
        <dbReference type="ARBA" id="ARBA00022964"/>
    </source>
</evidence>
<dbReference type="AlphaFoldDB" id="A0A9W8Z295"/>
<dbReference type="InterPro" id="IPR002347">
    <property type="entry name" value="SDR_fam"/>
</dbReference>
<keyword evidence="9" id="KW-1185">Reference proteome</keyword>
<gene>
    <name evidence="8" type="ORF">N0V93_001757</name>
</gene>
<proteinExistence type="inferred from homology"/>
<feature type="domain" description="TauD/TfdA-like" evidence="7">
    <location>
        <begin position="296"/>
        <end position="576"/>
    </location>
</feature>
<dbReference type="InterPro" id="IPR051323">
    <property type="entry name" value="AtsK-like"/>
</dbReference>
<dbReference type="PANTHER" id="PTHR30468:SF10">
    <property type="entry name" value="TAUD_TFDA-LIKE DOMAIN-CONTAINING PROTEIN"/>
    <property type="match status" value="1"/>
</dbReference>
<evidence type="ECO:0000313" key="9">
    <source>
        <dbReference type="Proteomes" id="UP001140453"/>
    </source>
</evidence>
<dbReference type="OrthoDB" id="10257314at2759"/>
<dbReference type="Proteomes" id="UP001140453">
    <property type="component" value="Unassembled WGS sequence"/>
</dbReference>
<sequence length="621" mass="67607">MASPLIALVTGANRGIGRAVAERLASDHRYHVIIGSRDAADGQSVAQALLARGLSASAVQIDITSDESTVSVVQYIEQTYGKLDVLVNNAAVFVFEEPTGPDNDALKALRKVYSQIFDTNVSATAVLTEALLPLLRKAERPGPRVVFVGSEAGSLARTRAGAKLDPADAPCENDTVKNKAYRASKAAVSMLAVAYARELRDVGGLVNVVCPGFTATRMTAPAGAELLAAYAGTPELAAQRIVEMATLGEDSHYSAATSKLAKINIVGIKMSKAIDPHTGHREPLRLSGALNAYESFDVTPVIGHEFVNVDVAEWLRAPNSDDLIRDLAITVARRGVVFFRAQNNMTNDLQKELVQRMGELSGKPATSRLHIHPVHNSAAQGVQDDEISLISSKQAQRLYKDRPRPSGRIQWHSDITFEPVPSDYSLLRMTQLPKTGGDTLWASGYELYERISPSLRGYLSTLTAHCANPYFAQAAAANNLEMFPGPRGSPENVGVVLEATHPVIRTNPVTGWNSVFSVGHHVASINGLTKDESDYFLKRFIDLIVENHDLHVRLRWQNENDMAIWDNRCTYHAATPDHEYEPVWLGDRAGSRAVSVGERPYFDEKATSRRQGIEKEIAGSA</sequence>
<dbReference type="PANTHER" id="PTHR30468">
    <property type="entry name" value="ALPHA-KETOGLUTARATE-DEPENDENT SULFONATE DIOXYGENASE"/>
    <property type="match status" value="1"/>
</dbReference>
<reference evidence="8" key="1">
    <citation type="submission" date="2022-10" db="EMBL/GenBank/DDBJ databases">
        <title>Tapping the CABI collections for fungal endophytes: first genome assemblies for Collariella, Neodidymelliopsis, Ascochyta clinopodiicola, Didymella pomorum, Didymosphaeria variabile, Neocosmospora piperis and Neocucurbitaria cava.</title>
        <authorList>
            <person name="Hill R."/>
        </authorList>
    </citation>
    <scope>NUCLEOTIDE SEQUENCE</scope>
    <source>
        <strain evidence="8">IMI 355082</strain>
    </source>
</reference>
<protein>
    <recommendedName>
        <fullName evidence="7">TauD/TfdA-like domain-containing protein</fullName>
    </recommendedName>
</protein>
<dbReference type="PRINTS" id="PR00081">
    <property type="entry name" value="GDHRDH"/>
</dbReference>
<keyword evidence="3" id="KW-0479">Metal-binding</keyword>
<keyword evidence="5" id="KW-0560">Oxidoreductase</keyword>
<dbReference type="Pfam" id="PF00106">
    <property type="entry name" value="adh_short"/>
    <property type="match status" value="2"/>
</dbReference>
<dbReference type="InterPro" id="IPR003819">
    <property type="entry name" value="TauD/TfdA-like"/>
</dbReference>
<dbReference type="SUPFAM" id="SSF51197">
    <property type="entry name" value="Clavaminate synthase-like"/>
    <property type="match status" value="1"/>
</dbReference>
<dbReference type="Pfam" id="PF02668">
    <property type="entry name" value="TauD"/>
    <property type="match status" value="1"/>
</dbReference>
<accession>A0A9W8Z295</accession>
<dbReference type="SUPFAM" id="SSF51735">
    <property type="entry name" value="NAD(P)-binding Rossmann-fold domains"/>
    <property type="match status" value="1"/>
</dbReference>
<comment type="similarity">
    <text evidence="2">Belongs to the TfdA dioxygenase family.</text>
</comment>
<dbReference type="InterPro" id="IPR042098">
    <property type="entry name" value="TauD-like_sf"/>
</dbReference>